<name>A0AAV4F960_9GAST</name>
<feature type="compositionally biased region" description="Polar residues" evidence="1">
    <location>
        <begin position="33"/>
        <end position="43"/>
    </location>
</feature>
<reference evidence="2 3" key="1">
    <citation type="journal article" date="2021" name="Elife">
        <title>Chloroplast acquisition without the gene transfer in kleptoplastic sea slugs, Plakobranchus ocellatus.</title>
        <authorList>
            <person name="Maeda T."/>
            <person name="Takahashi S."/>
            <person name="Yoshida T."/>
            <person name="Shimamura S."/>
            <person name="Takaki Y."/>
            <person name="Nagai Y."/>
            <person name="Toyoda A."/>
            <person name="Suzuki Y."/>
            <person name="Arimoto A."/>
            <person name="Ishii H."/>
            <person name="Satoh N."/>
            <person name="Nishiyama T."/>
            <person name="Hasebe M."/>
            <person name="Maruyama T."/>
            <person name="Minagawa J."/>
            <person name="Obokata J."/>
            <person name="Shigenobu S."/>
        </authorList>
    </citation>
    <scope>NUCLEOTIDE SEQUENCE [LARGE SCALE GENOMIC DNA]</scope>
</reference>
<dbReference type="Proteomes" id="UP000762676">
    <property type="component" value="Unassembled WGS sequence"/>
</dbReference>
<comment type="caution">
    <text evidence="2">The sequence shown here is derived from an EMBL/GenBank/DDBJ whole genome shotgun (WGS) entry which is preliminary data.</text>
</comment>
<organism evidence="2 3">
    <name type="scientific">Elysia marginata</name>
    <dbReference type="NCBI Taxonomy" id="1093978"/>
    <lineage>
        <taxon>Eukaryota</taxon>
        <taxon>Metazoa</taxon>
        <taxon>Spiralia</taxon>
        <taxon>Lophotrochozoa</taxon>
        <taxon>Mollusca</taxon>
        <taxon>Gastropoda</taxon>
        <taxon>Heterobranchia</taxon>
        <taxon>Euthyneura</taxon>
        <taxon>Panpulmonata</taxon>
        <taxon>Sacoglossa</taxon>
        <taxon>Placobranchoidea</taxon>
        <taxon>Plakobranchidae</taxon>
        <taxon>Elysia</taxon>
    </lineage>
</organism>
<accession>A0AAV4F960</accession>
<dbReference type="AlphaFoldDB" id="A0AAV4F960"/>
<evidence type="ECO:0000313" key="2">
    <source>
        <dbReference type="EMBL" id="GFR69907.1"/>
    </source>
</evidence>
<feature type="compositionally biased region" description="Polar residues" evidence="1">
    <location>
        <begin position="66"/>
        <end position="80"/>
    </location>
</feature>
<evidence type="ECO:0000256" key="1">
    <source>
        <dbReference type="SAM" id="MobiDB-lite"/>
    </source>
</evidence>
<sequence length="130" mass="14704">MGMNSFLQRPDKTRPHRRNTGCVQLNQVINDQETQQEGKQCPNTDHLRETETKSTAWQDDPGSVNVGASDNADIQLNDNNTGSYQDCVESTFAISNGTITLFQRTRHSQCIWKAIESHYRVPQESEGVYS</sequence>
<gene>
    <name evidence="2" type="ORF">ElyMa_003771300</name>
</gene>
<evidence type="ECO:0000313" key="3">
    <source>
        <dbReference type="Proteomes" id="UP000762676"/>
    </source>
</evidence>
<proteinExistence type="predicted"/>
<keyword evidence="3" id="KW-1185">Reference proteome</keyword>
<dbReference type="EMBL" id="BMAT01007723">
    <property type="protein sequence ID" value="GFR69907.1"/>
    <property type="molecule type" value="Genomic_DNA"/>
</dbReference>
<feature type="region of interest" description="Disordered" evidence="1">
    <location>
        <begin position="33"/>
        <end position="80"/>
    </location>
</feature>
<protein>
    <submittedName>
        <fullName evidence="2">Uncharacterized protein</fullName>
    </submittedName>
</protein>